<organism evidence="9 10">
    <name type="scientific">Catagonus wagneri</name>
    <name type="common">Chacoan peccary</name>
    <dbReference type="NCBI Taxonomy" id="51154"/>
    <lineage>
        <taxon>Eukaryota</taxon>
        <taxon>Metazoa</taxon>
        <taxon>Chordata</taxon>
        <taxon>Craniata</taxon>
        <taxon>Vertebrata</taxon>
        <taxon>Euteleostomi</taxon>
        <taxon>Mammalia</taxon>
        <taxon>Eutheria</taxon>
        <taxon>Laurasiatheria</taxon>
        <taxon>Artiodactyla</taxon>
        <taxon>Suina</taxon>
        <taxon>Tayassuidae</taxon>
        <taxon>Catagonus</taxon>
    </lineage>
</organism>
<dbReference type="GO" id="GO:0005783">
    <property type="term" value="C:endoplasmic reticulum"/>
    <property type="evidence" value="ECO:0007669"/>
    <property type="project" value="TreeGrafter"/>
</dbReference>
<dbReference type="PANTHER" id="PTHR22883">
    <property type="entry name" value="ZINC FINGER DHHC DOMAIN CONTAINING PROTEIN"/>
    <property type="match status" value="1"/>
</dbReference>
<dbReference type="Proteomes" id="UP000694540">
    <property type="component" value="Unplaced"/>
</dbReference>
<keyword evidence="2 7" id="KW-0808">Transferase</keyword>
<protein>
    <recommendedName>
        <fullName evidence="7">Palmitoyltransferase</fullName>
        <ecNumber evidence="7">2.3.1.225</ecNumber>
    </recommendedName>
</protein>
<evidence type="ECO:0000256" key="5">
    <source>
        <dbReference type="ARBA" id="ARBA00023136"/>
    </source>
</evidence>
<dbReference type="EC" id="2.3.1.225" evidence="7"/>
<dbReference type="InterPro" id="IPR039859">
    <property type="entry name" value="PFA4/ZDH16/20/ERF2-like"/>
</dbReference>
<feature type="transmembrane region" description="Helical" evidence="7">
    <location>
        <begin position="20"/>
        <end position="40"/>
    </location>
</feature>
<keyword evidence="6 7" id="KW-0012">Acyltransferase</keyword>
<reference evidence="9" key="1">
    <citation type="submission" date="2025-08" db="UniProtKB">
        <authorList>
            <consortium name="Ensembl"/>
        </authorList>
    </citation>
    <scope>IDENTIFICATION</scope>
</reference>
<feature type="transmembrane region" description="Helical" evidence="7">
    <location>
        <begin position="133"/>
        <end position="159"/>
    </location>
</feature>
<evidence type="ECO:0000256" key="1">
    <source>
        <dbReference type="ARBA" id="ARBA00004141"/>
    </source>
</evidence>
<comment type="catalytic activity">
    <reaction evidence="7">
        <text>L-cysteinyl-[protein] + hexadecanoyl-CoA = S-hexadecanoyl-L-cysteinyl-[protein] + CoA</text>
        <dbReference type="Rhea" id="RHEA:36683"/>
        <dbReference type="Rhea" id="RHEA-COMP:10131"/>
        <dbReference type="Rhea" id="RHEA-COMP:11032"/>
        <dbReference type="ChEBI" id="CHEBI:29950"/>
        <dbReference type="ChEBI" id="CHEBI:57287"/>
        <dbReference type="ChEBI" id="CHEBI:57379"/>
        <dbReference type="ChEBI" id="CHEBI:74151"/>
        <dbReference type="EC" id="2.3.1.225"/>
    </reaction>
</comment>
<keyword evidence="10" id="KW-1185">Reference proteome</keyword>
<dbReference type="PANTHER" id="PTHR22883:SF414">
    <property type="entry name" value="PALMITOYLTRANSFERASE ZDHHC24-RELATED"/>
    <property type="match status" value="1"/>
</dbReference>
<dbReference type="PROSITE" id="PS50216">
    <property type="entry name" value="DHHC"/>
    <property type="match status" value="1"/>
</dbReference>
<evidence type="ECO:0000313" key="10">
    <source>
        <dbReference type="Proteomes" id="UP000694540"/>
    </source>
</evidence>
<feature type="domain" description="Palmitoyltransferase DHHC" evidence="8">
    <location>
        <begin position="88"/>
        <end position="164"/>
    </location>
</feature>
<name>A0A8C3YH27_9CETA</name>
<evidence type="ECO:0000259" key="8">
    <source>
        <dbReference type="Pfam" id="PF01529"/>
    </source>
</evidence>
<dbReference type="Ensembl" id="ENSCWAT00000015528.1">
    <property type="protein sequence ID" value="ENSCWAP00000014317.1"/>
    <property type="gene ID" value="ENSCWAG00000011013.1"/>
</dbReference>
<evidence type="ECO:0000256" key="6">
    <source>
        <dbReference type="ARBA" id="ARBA00023315"/>
    </source>
</evidence>
<keyword evidence="4 7" id="KW-1133">Transmembrane helix</keyword>
<evidence type="ECO:0000256" key="4">
    <source>
        <dbReference type="ARBA" id="ARBA00022989"/>
    </source>
</evidence>
<dbReference type="GO" id="GO:0006612">
    <property type="term" value="P:protein targeting to membrane"/>
    <property type="evidence" value="ECO:0007669"/>
    <property type="project" value="TreeGrafter"/>
</dbReference>
<keyword evidence="5 7" id="KW-0472">Membrane</keyword>
<proteinExistence type="inferred from homology"/>
<dbReference type="AlphaFoldDB" id="A0A8C3YH27"/>
<comment type="domain">
    <text evidence="7">The DHHC domain is required for palmitoyltransferase activity.</text>
</comment>
<evidence type="ECO:0000256" key="3">
    <source>
        <dbReference type="ARBA" id="ARBA00022692"/>
    </source>
</evidence>
<dbReference type="GO" id="GO:0019706">
    <property type="term" value="F:protein-cysteine S-palmitoyltransferase activity"/>
    <property type="evidence" value="ECO:0007669"/>
    <property type="project" value="UniProtKB-EC"/>
</dbReference>
<dbReference type="GO" id="GO:0016020">
    <property type="term" value="C:membrane"/>
    <property type="evidence" value="ECO:0007669"/>
    <property type="project" value="UniProtKB-SubCell"/>
</dbReference>
<evidence type="ECO:0000256" key="7">
    <source>
        <dbReference type="RuleBase" id="RU079119"/>
    </source>
</evidence>
<accession>A0A8C3YH27</accession>
<dbReference type="GeneTree" id="ENSGT01010000229708"/>
<keyword evidence="3 7" id="KW-0812">Transmembrane</keyword>
<reference evidence="9" key="2">
    <citation type="submission" date="2025-09" db="UniProtKB">
        <authorList>
            <consortium name="Ensembl"/>
        </authorList>
    </citation>
    <scope>IDENTIFICATION</scope>
</reference>
<evidence type="ECO:0000256" key="2">
    <source>
        <dbReference type="ARBA" id="ARBA00022679"/>
    </source>
</evidence>
<evidence type="ECO:0000313" key="9">
    <source>
        <dbReference type="Ensembl" id="ENSCWAP00000014317.1"/>
    </source>
</evidence>
<sequence>MGQPWAVWSAEGPPAQLPLVLTALWAAAVGLGLAYMLVLGPEPTPLGPLMLERVYKDPLVRARGTRLEPEARGIIHSLINIEHPLCASYCNRCQSQVPPHSGHCSTCSICILRGEHQCRLLGRCVGFYNYRPFLCLLLPTAAVLLHVSVLRGAALSALLRAHTHLHRAALLLLPWRILLTGRVSLGTRSQGSG</sequence>
<dbReference type="Pfam" id="PF01529">
    <property type="entry name" value="DHHC"/>
    <property type="match status" value="1"/>
</dbReference>
<comment type="similarity">
    <text evidence="7">Belongs to the DHHC palmitoyltransferase family.</text>
</comment>
<dbReference type="GO" id="GO:0005794">
    <property type="term" value="C:Golgi apparatus"/>
    <property type="evidence" value="ECO:0007669"/>
    <property type="project" value="TreeGrafter"/>
</dbReference>
<dbReference type="InterPro" id="IPR001594">
    <property type="entry name" value="Palmitoyltrfase_DHHC"/>
</dbReference>
<comment type="subcellular location">
    <subcellularLocation>
        <location evidence="1">Membrane</location>
        <topology evidence="1">Multi-pass membrane protein</topology>
    </subcellularLocation>
</comment>